<dbReference type="Gene3D" id="3.90.550.20">
    <property type="match status" value="1"/>
</dbReference>
<dbReference type="Proteomes" id="UP000039865">
    <property type="component" value="Unassembled WGS sequence"/>
</dbReference>
<dbReference type="PANTHER" id="PTHR32385:SF15">
    <property type="entry name" value="INOSITOL PHOSPHOCERAMIDE MANNOSYLTRANSFERASE 1"/>
    <property type="match status" value="1"/>
</dbReference>
<evidence type="ECO:0000256" key="1">
    <source>
        <dbReference type="ARBA" id="ARBA00022679"/>
    </source>
</evidence>
<protein>
    <recommendedName>
        <fullName evidence="4">Glycosyltransferase family 32 protein</fullName>
    </recommendedName>
</protein>
<dbReference type="InterPro" id="IPR007577">
    <property type="entry name" value="GlycoTrfase_DXD_sugar-bd_CS"/>
</dbReference>
<dbReference type="GO" id="GO:0000030">
    <property type="term" value="F:mannosyltransferase activity"/>
    <property type="evidence" value="ECO:0007669"/>
    <property type="project" value="TreeGrafter"/>
</dbReference>
<dbReference type="Pfam" id="PF04488">
    <property type="entry name" value="Gly_transf_sug"/>
    <property type="match status" value="1"/>
</dbReference>
<dbReference type="InParanoid" id="A0A078AGW1"/>
<dbReference type="EMBL" id="CCKQ01009588">
    <property type="protein sequence ID" value="CDW81086.1"/>
    <property type="molecule type" value="Genomic_DNA"/>
</dbReference>
<evidence type="ECO:0000313" key="3">
    <source>
        <dbReference type="Proteomes" id="UP000039865"/>
    </source>
</evidence>
<evidence type="ECO:0000313" key="2">
    <source>
        <dbReference type="EMBL" id="CDW81086.1"/>
    </source>
</evidence>
<dbReference type="SUPFAM" id="SSF53448">
    <property type="entry name" value="Nucleotide-diphospho-sugar transferases"/>
    <property type="match status" value="1"/>
</dbReference>
<dbReference type="GO" id="GO:0016020">
    <property type="term" value="C:membrane"/>
    <property type="evidence" value="ECO:0007669"/>
    <property type="project" value="GOC"/>
</dbReference>
<gene>
    <name evidence="2" type="primary">Contig5526.g5911</name>
    <name evidence="2" type="ORF">STYLEM_10094</name>
</gene>
<dbReference type="AlphaFoldDB" id="A0A078AGW1"/>
<name>A0A078AGW1_STYLE</name>
<dbReference type="InterPro" id="IPR051706">
    <property type="entry name" value="Glycosyltransferase_domain"/>
</dbReference>
<dbReference type="InterPro" id="IPR029044">
    <property type="entry name" value="Nucleotide-diphossugar_trans"/>
</dbReference>
<keyword evidence="1" id="KW-0808">Transferase</keyword>
<evidence type="ECO:0008006" key="4">
    <source>
        <dbReference type="Google" id="ProtNLM"/>
    </source>
</evidence>
<sequence>MKAAIQLITTALASYGLEEQFYSQLKYLNKDLTRFHNDQALSDRVRFFQEVWIAANEIEFCIFPAGLPQIPAFTKEYLETIGIDMRYRYVTSPERMQTAFKHINAPTEDKIPYLAHHVWLTHPDKPKEMLSQSTTNSKDGYEFHLNVTQRTLKQYNFTIYLWVNRIDLMPETKRWADACGVMMREISEFQGNQQYQPILNEIQLLIEQKQFAAGADIARLLILYAHGGVYADQDHTILEYDPILNKIDFFLYQWQNLGYPTVENSLIGSSPKNKFIFELLQQIVRNRQGELIPHFESVCLQKSYYYILYETGPHQFSRVFNKMLINRELEDQTYIILDSKIAYDGLDLQNHIFGDKYSNVVFKDKTHRLNVRFQHFLSGSWKDYDNEFKLFGWQNQNN</sequence>
<accession>A0A078AGW1</accession>
<keyword evidence="3" id="KW-1185">Reference proteome</keyword>
<proteinExistence type="predicted"/>
<organism evidence="2 3">
    <name type="scientific">Stylonychia lemnae</name>
    <name type="common">Ciliate</name>
    <dbReference type="NCBI Taxonomy" id="5949"/>
    <lineage>
        <taxon>Eukaryota</taxon>
        <taxon>Sar</taxon>
        <taxon>Alveolata</taxon>
        <taxon>Ciliophora</taxon>
        <taxon>Intramacronucleata</taxon>
        <taxon>Spirotrichea</taxon>
        <taxon>Stichotrichia</taxon>
        <taxon>Sporadotrichida</taxon>
        <taxon>Oxytrichidae</taxon>
        <taxon>Stylonychinae</taxon>
        <taxon>Stylonychia</taxon>
    </lineage>
</organism>
<dbReference type="GO" id="GO:0051999">
    <property type="term" value="P:mannosyl-inositol phosphorylceramide biosynthetic process"/>
    <property type="evidence" value="ECO:0007669"/>
    <property type="project" value="TreeGrafter"/>
</dbReference>
<dbReference type="OrthoDB" id="409543at2759"/>
<dbReference type="PANTHER" id="PTHR32385">
    <property type="entry name" value="MANNOSYL PHOSPHORYLINOSITOL CERAMIDE SYNTHASE"/>
    <property type="match status" value="1"/>
</dbReference>
<reference evidence="2 3" key="1">
    <citation type="submission" date="2014-06" db="EMBL/GenBank/DDBJ databases">
        <authorList>
            <person name="Swart Estienne"/>
        </authorList>
    </citation>
    <scope>NUCLEOTIDE SEQUENCE [LARGE SCALE GENOMIC DNA]</scope>
    <source>
        <strain evidence="2 3">130c</strain>
    </source>
</reference>